<proteinExistence type="predicted"/>
<organism evidence="2 3">
    <name type="scientific">Blastomonas fulva</name>
    <dbReference type="NCBI Taxonomy" id="1550728"/>
    <lineage>
        <taxon>Bacteria</taxon>
        <taxon>Pseudomonadati</taxon>
        <taxon>Pseudomonadota</taxon>
        <taxon>Alphaproteobacteria</taxon>
        <taxon>Sphingomonadales</taxon>
        <taxon>Sphingomonadaceae</taxon>
        <taxon>Blastomonas</taxon>
    </lineage>
</organism>
<gene>
    <name evidence="2" type="ORF">B5J99_07100</name>
</gene>
<evidence type="ECO:0000256" key="1">
    <source>
        <dbReference type="SAM" id="MobiDB-lite"/>
    </source>
</evidence>
<feature type="region of interest" description="Disordered" evidence="1">
    <location>
        <begin position="67"/>
        <end position="93"/>
    </location>
</feature>
<dbReference type="EMBL" id="CP020083">
    <property type="protein sequence ID" value="ASR51267.1"/>
    <property type="molecule type" value="Genomic_DNA"/>
</dbReference>
<evidence type="ECO:0000313" key="2">
    <source>
        <dbReference type="EMBL" id="ASR51267.1"/>
    </source>
</evidence>
<evidence type="ECO:0000313" key="3">
    <source>
        <dbReference type="Proteomes" id="UP000258016"/>
    </source>
</evidence>
<dbReference type="Proteomes" id="UP000258016">
    <property type="component" value="Chromosome"/>
</dbReference>
<name>A0ABN5B2Q0_9SPHN</name>
<accession>A0ABN5B2Q0</accession>
<protein>
    <submittedName>
        <fullName evidence="2">Uncharacterized protein</fullName>
    </submittedName>
</protein>
<sequence length="133" mass="13667">MRRVAPEPDSPLARHRAWASGLIVALFVALASALLPGALPASQIVGSAFNPATTQVALNRDENEQAFASAAQEARQRPALTGGDGLATLPPTPFGPLPRLHFAPADPAFDLSQAAMPAFVRAGSGPRAPPALS</sequence>
<keyword evidence="3" id="KW-1185">Reference proteome</keyword>
<reference evidence="2 3" key="1">
    <citation type="submission" date="2017-03" db="EMBL/GenBank/DDBJ databases">
        <title>Complete genome sequence of Blastomonas fulva degrading microcsystin LR.</title>
        <authorList>
            <person name="Lee H.-g."/>
            <person name="Jin L."/>
            <person name="oh H.-M."/>
        </authorList>
    </citation>
    <scope>NUCLEOTIDE SEQUENCE [LARGE SCALE GENOMIC DNA]</scope>
    <source>
        <strain evidence="2 3">T2</strain>
    </source>
</reference>